<keyword evidence="13" id="KW-1185">Reference proteome</keyword>
<dbReference type="Gene3D" id="3.90.550.50">
    <property type="match status" value="1"/>
</dbReference>
<dbReference type="GO" id="GO:0016757">
    <property type="term" value="F:glycosyltransferase activity"/>
    <property type="evidence" value="ECO:0007669"/>
    <property type="project" value="UniProtKB-KW"/>
</dbReference>
<organism evidence="12 13">
    <name type="scientific">Gryllus longicercus</name>
    <dbReference type="NCBI Taxonomy" id="2509291"/>
    <lineage>
        <taxon>Eukaryota</taxon>
        <taxon>Metazoa</taxon>
        <taxon>Ecdysozoa</taxon>
        <taxon>Arthropoda</taxon>
        <taxon>Hexapoda</taxon>
        <taxon>Insecta</taxon>
        <taxon>Pterygota</taxon>
        <taxon>Neoptera</taxon>
        <taxon>Polyneoptera</taxon>
        <taxon>Orthoptera</taxon>
        <taxon>Ensifera</taxon>
        <taxon>Gryllidea</taxon>
        <taxon>Grylloidea</taxon>
        <taxon>Gryllidae</taxon>
        <taxon>Gryllinae</taxon>
        <taxon>Gryllus</taxon>
    </lineage>
</organism>
<feature type="transmembrane region" description="Helical" evidence="10">
    <location>
        <begin position="25"/>
        <end position="46"/>
    </location>
</feature>
<reference evidence="12 13" key="1">
    <citation type="submission" date="2024-03" db="EMBL/GenBank/DDBJ databases">
        <title>The genome assembly and annotation of the cricket Gryllus longicercus Weissman &amp; Gray.</title>
        <authorList>
            <person name="Szrajer S."/>
            <person name="Gray D."/>
            <person name="Ylla G."/>
        </authorList>
    </citation>
    <scope>NUCLEOTIDE SEQUENCE [LARGE SCALE GENOMIC DNA]</scope>
    <source>
        <strain evidence="12">DAG 2021-001</strain>
        <tissue evidence="12">Whole body minus gut</tissue>
    </source>
</reference>
<keyword evidence="4" id="KW-0808">Transferase</keyword>
<protein>
    <recommendedName>
        <fullName evidence="11">Fringe-like glycosyltransferase domain-containing protein</fullName>
    </recommendedName>
</protein>
<evidence type="ECO:0000256" key="9">
    <source>
        <dbReference type="ARBA" id="ARBA00037847"/>
    </source>
</evidence>
<evidence type="ECO:0000256" key="4">
    <source>
        <dbReference type="ARBA" id="ARBA00022679"/>
    </source>
</evidence>
<keyword evidence="3" id="KW-0328">Glycosyltransferase</keyword>
<keyword evidence="7 10" id="KW-1133">Transmembrane helix</keyword>
<proteinExistence type="inferred from homology"/>
<dbReference type="EMBL" id="JAZDUA010000015">
    <property type="protein sequence ID" value="KAK7873291.1"/>
    <property type="molecule type" value="Genomic_DNA"/>
</dbReference>
<evidence type="ECO:0000256" key="7">
    <source>
        <dbReference type="ARBA" id="ARBA00022989"/>
    </source>
</evidence>
<evidence type="ECO:0000256" key="10">
    <source>
        <dbReference type="SAM" id="Phobius"/>
    </source>
</evidence>
<comment type="similarity">
    <text evidence="2">Belongs to the glycosyltransferase 31 family.</text>
</comment>
<comment type="caution">
    <text evidence="12">The sequence shown here is derived from an EMBL/GenBank/DDBJ whole genome shotgun (WGS) entry which is preliminary data.</text>
</comment>
<evidence type="ECO:0000313" key="13">
    <source>
        <dbReference type="Proteomes" id="UP001378592"/>
    </source>
</evidence>
<keyword evidence="5 10" id="KW-0812">Transmembrane</keyword>
<dbReference type="Proteomes" id="UP001378592">
    <property type="component" value="Unassembled WGS sequence"/>
</dbReference>
<evidence type="ECO:0000256" key="6">
    <source>
        <dbReference type="ARBA" id="ARBA00022968"/>
    </source>
</evidence>
<evidence type="ECO:0000256" key="3">
    <source>
        <dbReference type="ARBA" id="ARBA00022676"/>
    </source>
</evidence>
<evidence type="ECO:0000259" key="11">
    <source>
        <dbReference type="Pfam" id="PF02434"/>
    </source>
</evidence>
<keyword evidence="6" id="KW-0735">Signal-anchor</keyword>
<evidence type="ECO:0000256" key="1">
    <source>
        <dbReference type="ARBA" id="ARBA00004606"/>
    </source>
</evidence>
<evidence type="ECO:0000256" key="2">
    <source>
        <dbReference type="ARBA" id="ARBA00008661"/>
    </source>
</evidence>
<comment type="subcellular location">
    <subcellularLocation>
        <location evidence="9">Endomembrane system</location>
        <topology evidence="9">Single-pass membrane protein</topology>
    </subcellularLocation>
    <subcellularLocation>
        <location evidence="1">Membrane</location>
        <topology evidence="1">Single-pass type II membrane protein</topology>
    </subcellularLocation>
</comment>
<evidence type="ECO:0000256" key="5">
    <source>
        <dbReference type="ARBA" id="ARBA00022692"/>
    </source>
</evidence>
<name>A0AAN9W065_9ORTH</name>
<sequence length="331" mass="38058">MYNRQYRHFVYGKPLKTRVIRIRSWIQAITLVVLTVFACLLVYRIIYSASAKGRIPSEWDNYDALHALLPTAALESLFVSVKTTGSQHDRRLPVLLQTWFQLVCAHTWFFTDTDDPQYAERTRGHLIKTNCPASHEIGDLCCDLWVAVEKFVESGQVWFCHVHDDVYVNVPRLLDLLSEHDPREAWYLGKPSVRVPRTNSSEAPEQVHFSFASSDSGFCLSRALALEMMPVAGRGKFASICKTMGMSYDVTLGYVIEHLLNTSLTVIDKFHSHREAMKLIEIETLYEHITFSYSNDKINVVNLDGFDVEMDPTRFLTIHCYLFPNFSFCPK</sequence>
<dbReference type="AlphaFoldDB" id="A0AAN9W065"/>
<dbReference type="PANTHER" id="PTHR10811">
    <property type="entry name" value="FRINGE-RELATED"/>
    <property type="match status" value="1"/>
</dbReference>
<dbReference type="GO" id="GO:0012505">
    <property type="term" value="C:endomembrane system"/>
    <property type="evidence" value="ECO:0007669"/>
    <property type="project" value="UniProtKB-SubCell"/>
</dbReference>
<keyword evidence="8 10" id="KW-0472">Membrane</keyword>
<dbReference type="Pfam" id="PF02434">
    <property type="entry name" value="Fringe"/>
    <property type="match status" value="1"/>
</dbReference>
<evidence type="ECO:0000313" key="12">
    <source>
        <dbReference type="EMBL" id="KAK7873291.1"/>
    </source>
</evidence>
<accession>A0AAN9W065</accession>
<gene>
    <name evidence="12" type="ORF">R5R35_011356</name>
</gene>
<evidence type="ECO:0000256" key="8">
    <source>
        <dbReference type="ARBA" id="ARBA00023136"/>
    </source>
</evidence>
<dbReference type="GO" id="GO:0016020">
    <property type="term" value="C:membrane"/>
    <property type="evidence" value="ECO:0007669"/>
    <property type="project" value="UniProtKB-SubCell"/>
</dbReference>
<dbReference type="InterPro" id="IPR003378">
    <property type="entry name" value="Fringe-like_glycosylTrfase"/>
</dbReference>
<feature type="domain" description="Fringe-like glycosyltransferase" evidence="11">
    <location>
        <begin position="73"/>
        <end position="314"/>
    </location>
</feature>